<dbReference type="EMBL" id="QXFW01001595">
    <property type="protein sequence ID" value="KAE8988497.1"/>
    <property type="molecule type" value="Genomic_DNA"/>
</dbReference>
<dbReference type="Proteomes" id="UP000476176">
    <property type="component" value="Unassembled WGS sequence"/>
</dbReference>
<keyword evidence="13" id="KW-1185">Reference proteome</keyword>
<gene>
    <name evidence="10" type="ORF">PF001_g19420</name>
    <name evidence="8" type="ORF">PF002_g19972</name>
    <name evidence="9" type="ORF">PF004_g13042</name>
    <name evidence="7" type="ORF">PF005_g20231</name>
    <name evidence="6" type="ORF">PF006_g19204</name>
    <name evidence="5" type="ORF">PF007_g20272</name>
    <name evidence="11" type="ORF">PF008_g22465</name>
    <name evidence="2" type="ORF">PF009_g21242</name>
    <name evidence="4" type="ORF">PF010_g21333</name>
    <name evidence="3" type="ORF">PF011_g19148</name>
</gene>
<evidence type="ECO:0000313" key="2">
    <source>
        <dbReference type="EMBL" id="KAE8928622.1"/>
    </source>
</evidence>
<dbReference type="Proteomes" id="UP000486351">
    <property type="component" value="Unassembled WGS sequence"/>
</dbReference>
<accession>A0A6A3WSA9</accession>
<dbReference type="Proteomes" id="UP000440732">
    <property type="component" value="Unassembled WGS sequence"/>
</dbReference>
<evidence type="ECO:0000313" key="14">
    <source>
        <dbReference type="Proteomes" id="UP000437068"/>
    </source>
</evidence>
<evidence type="ECO:0000313" key="4">
    <source>
        <dbReference type="EMBL" id="KAE9083103.1"/>
    </source>
</evidence>
<evidence type="ECO:0000313" key="17">
    <source>
        <dbReference type="Proteomes" id="UP000441208"/>
    </source>
</evidence>
<evidence type="ECO:0000313" key="5">
    <source>
        <dbReference type="EMBL" id="KAE9087694.1"/>
    </source>
</evidence>
<organism evidence="7 13">
    <name type="scientific">Phytophthora fragariae</name>
    <dbReference type="NCBI Taxonomy" id="53985"/>
    <lineage>
        <taxon>Eukaryota</taxon>
        <taxon>Sar</taxon>
        <taxon>Stramenopiles</taxon>
        <taxon>Oomycota</taxon>
        <taxon>Peronosporomycetes</taxon>
        <taxon>Peronosporales</taxon>
        <taxon>Peronosporaceae</taxon>
        <taxon>Phytophthora</taxon>
    </lineage>
</organism>
<protein>
    <submittedName>
        <fullName evidence="7">Uncharacterized protein</fullName>
    </submittedName>
</protein>
<evidence type="ECO:0000313" key="9">
    <source>
        <dbReference type="EMBL" id="KAE9221453.1"/>
    </source>
</evidence>
<evidence type="ECO:0000313" key="11">
    <source>
        <dbReference type="EMBL" id="KAE9302551.1"/>
    </source>
</evidence>
<evidence type="ECO:0000313" key="10">
    <source>
        <dbReference type="EMBL" id="KAE9290870.1"/>
    </source>
</evidence>
<dbReference type="Proteomes" id="UP000437068">
    <property type="component" value="Unassembled WGS sequence"/>
</dbReference>
<evidence type="ECO:0000313" key="16">
    <source>
        <dbReference type="Proteomes" id="UP000440732"/>
    </source>
</evidence>
<dbReference type="EMBL" id="QXGA01001562">
    <property type="protein sequence ID" value="KAE9115768.1"/>
    <property type="molecule type" value="Genomic_DNA"/>
</dbReference>
<dbReference type="Proteomes" id="UP000441208">
    <property type="component" value="Unassembled WGS sequence"/>
</dbReference>
<feature type="region of interest" description="Disordered" evidence="1">
    <location>
        <begin position="1"/>
        <end position="40"/>
    </location>
</feature>
<reference evidence="12 13" key="1">
    <citation type="submission" date="2018-08" db="EMBL/GenBank/DDBJ databases">
        <title>Genomic investigation of the strawberry pathogen Phytophthora fragariae indicates pathogenicity is determined by transcriptional variation in three key races.</title>
        <authorList>
            <person name="Adams T.M."/>
            <person name="Armitage A.D."/>
            <person name="Sobczyk M.K."/>
            <person name="Bates H.J."/>
            <person name="Dunwell J.M."/>
            <person name="Nellist C.F."/>
            <person name="Harrison R.J."/>
        </authorList>
    </citation>
    <scope>NUCLEOTIDE SEQUENCE [LARGE SCALE GENOMIC DNA]</scope>
    <source>
        <strain evidence="10 14">A4</strain>
        <strain evidence="8 15">BC-1</strain>
        <strain evidence="9 19">BC-23</strain>
        <strain evidence="7 13">NOV-27</strain>
        <strain evidence="6 16">NOV-5</strain>
        <strain evidence="5 17">NOV-71</strain>
        <strain evidence="11 20">NOV-77</strain>
        <strain evidence="2 12">NOV-9</strain>
        <strain evidence="4 21">ONT-3</strain>
        <strain evidence="3 18">SCRP245</strain>
    </source>
</reference>
<evidence type="ECO:0000313" key="13">
    <source>
        <dbReference type="Proteomes" id="UP000433483"/>
    </source>
</evidence>
<feature type="compositionally biased region" description="Basic and acidic residues" evidence="1">
    <location>
        <begin position="15"/>
        <end position="25"/>
    </location>
</feature>
<proteinExistence type="predicted"/>
<name>A0A6A3WSA9_9STRA</name>
<comment type="caution">
    <text evidence="7">The sequence shown here is derived from an EMBL/GenBank/DDBJ whole genome shotgun (WGS) entry which is preliminary data.</text>
</comment>
<evidence type="ECO:0000313" key="7">
    <source>
        <dbReference type="EMBL" id="KAE9187996.1"/>
    </source>
</evidence>
<dbReference type="EMBL" id="QXFX01001911">
    <property type="protein sequence ID" value="KAE9083103.1"/>
    <property type="molecule type" value="Genomic_DNA"/>
</dbReference>
<dbReference type="Proteomes" id="UP000429523">
    <property type="component" value="Unassembled WGS sequence"/>
</dbReference>
<evidence type="ECO:0000313" key="3">
    <source>
        <dbReference type="EMBL" id="KAE8988497.1"/>
    </source>
</evidence>
<dbReference type="Proteomes" id="UP000433483">
    <property type="component" value="Unassembled WGS sequence"/>
</dbReference>
<evidence type="ECO:0000313" key="8">
    <source>
        <dbReference type="EMBL" id="KAE9206567.1"/>
    </source>
</evidence>
<evidence type="ECO:0000313" key="19">
    <source>
        <dbReference type="Proteomes" id="UP000476176"/>
    </source>
</evidence>
<dbReference type="AlphaFoldDB" id="A0A6A3WSA9"/>
<evidence type="ECO:0000313" key="21">
    <source>
        <dbReference type="Proteomes" id="UP000488956"/>
    </source>
</evidence>
<dbReference type="EMBL" id="QXGB01001615">
    <property type="protein sequence ID" value="KAE9187996.1"/>
    <property type="molecule type" value="Genomic_DNA"/>
</dbReference>
<evidence type="ECO:0000313" key="20">
    <source>
        <dbReference type="Proteomes" id="UP000486351"/>
    </source>
</evidence>
<sequence length="40" mass="4349">MGRPGGRRPLASVAKQREAKRKTGDFRGSQRARDVQPVGA</sequence>
<dbReference type="Proteomes" id="UP000440367">
    <property type="component" value="Unassembled WGS sequence"/>
</dbReference>
<dbReference type="EMBL" id="QXFZ01001608">
    <property type="protein sequence ID" value="KAE9087694.1"/>
    <property type="molecule type" value="Genomic_DNA"/>
</dbReference>
<evidence type="ECO:0000313" key="12">
    <source>
        <dbReference type="Proteomes" id="UP000429523"/>
    </source>
</evidence>
<dbReference type="EMBL" id="QXGC01000773">
    <property type="protein sequence ID" value="KAE9221453.1"/>
    <property type="molecule type" value="Genomic_DNA"/>
</dbReference>
<evidence type="ECO:0000256" key="1">
    <source>
        <dbReference type="SAM" id="MobiDB-lite"/>
    </source>
</evidence>
<evidence type="ECO:0000313" key="15">
    <source>
        <dbReference type="Proteomes" id="UP000440367"/>
    </source>
</evidence>
<dbReference type="EMBL" id="QXGD01001418">
    <property type="protein sequence ID" value="KAE9206567.1"/>
    <property type="molecule type" value="Genomic_DNA"/>
</dbReference>
<dbReference type="EMBL" id="QXGE01001572">
    <property type="protein sequence ID" value="KAE9290870.1"/>
    <property type="molecule type" value="Genomic_DNA"/>
</dbReference>
<dbReference type="Proteomes" id="UP000488956">
    <property type="component" value="Unassembled WGS sequence"/>
</dbReference>
<dbReference type="EMBL" id="QXGF01001650">
    <property type="protein sequence ID" value="KAE8928622.1"/>
    <property type="molecule type" value="Genomic_DNA"/>
</dbReference>
<evidence type="ECO:0000313" key="18">
    <source>
        <dbReference type="Proteomes" id="UP000460718"/>
    </source>
</evidence>
<evidence type="ECO:0000313" key="6">
    <source>
        <dbReference type="EMBL" id="KAE9115768.1"/>
    </source>
</evidence>
<dbReference type="Proteomes" id="UP000460718">
    <property type="component" value="Unassembled WGS sequence"/>
</dbReference>
<dbReference type="EMBL" id="QXFY01002128">
    <property type="protein sequence ID" value="KAE9302551.1"/>
    <property type="molecule type" value="Genomic_DNA"/>
</dbReference>